<evidence type="ECO:0000256" key="3">
    <source>
        <dbReference type="ARBA" id="ARBA00020268"/>
    </source>
</evidence>
<proteinExistence type="inferred from homology"/>
<accession>A0ABS3GUT0</accession>
<dbReference type="InterPro" id="IPR002528">
    <property type="entry name" value="MATE_fam"/>
</dbReference>
<name>A0ABS3GUT0_9ENTE</name>
<feature type="transmembrane region" description="Helical" evidence="6">
    <location>
        <begin position="125"/>
        <end position="143"/>
    </location>
</feature>
<protein>
    <recommendedName>
        <fullName evidence="3">Probable multidrug resistance protein NorM</fullName>
    </recommendedName>
    <alternativeName>
        <fullName evidence="5">Multidrug-efflux transporter</fullName>
    </alternativeName>
</protein>
<keyword evidence="6" id="KW-0472">Membrane</keyword>
<keyword evidence="4" id="KW-0813">Transport</keyword>
<dbReference type="Pfam" id="PF01554">
    <property type="entry name" value="MatE"/>
    <property type="match status" value="2"/>
</dbReference>
<reference evidence="7 8" key="1">
    <citation type="submission" date="2021-03" db="EMBL/GenBank/DDBJ databases">
        <title>Enterococcal diversity collection.</title>
        <authorList>
            <person name="Gilmore M.S."/>
            <person name="Schwartzman J."/>
            <person name="Van Tyne D."/>
            <person name="Martin M."/>
            <person name="Earl A.M."/>
            <person name="Manson A.L."/>
            <person name="Straub T."/>
            <person name="Salamzade R."/>
            <person name="Saavedra J."/>
            <person name="Lebreton F."/>
            <person name="Prichula J."/>
            <person name="Schaufler K."/>
            <person name="Gaca A."/>
            <person name="Sgardioli B."/>
            <person name="Wagenaar J."/>
            <person name="Strong T."/>
        </authorList>
    </citation>
    <scope>NUCLEOTIDE SEQUENCE [LARGE SCALE GENOMIC DNA]</scope>
    <source>
        <strain evidence="7 8">DIV0869a</strain>
    </source>
</reference>
<dbReference type="EMBL" id="JAFLWD010000003">
    <property type="protein sequence ID" value="MBO0439020.1"/>
    <property type="molecule type" value="Genomic_DNA"/>
</dbReference>
<dbReference type="PANTHER" id="PTHR43298:SF2">
    <property type="entry name" value="FMN_FAD EXPORTER YEEO-RELATED"/>
    <property type="match status" value="1"/>
</dbReference>
<feature type="transmembrane region" description="Helical" evidence="6">
    <location>
        <begin position="415"/>
        <end position="434"/>
    </location>
</feature>
<keyword evidence="8" id="KW-1185">Reference proteome</keyword>
<dbReference type="Proteomes" id="UP000664632">
    <property type="component" value="Unassembled WGS sequence"/>
</dbReference>
<evidence type="ECO:0000256" key="6">
    <source>
        <dbReference type="SAM" id="Phobius"/>
    </source>
</evidence>
<feature type="transmembrane region" description="Helical" evidence="6">
    <location>
        <begin position="52"/>
        <end position="73"/>
    </location>
</feature>
<evidence type="ECO:0000256" key="2">
    <source>
        <dbReference type="ARBA" id="ARBA00010199"/>
    </source>
</evidence>
<feature type="transmembrane region" description="Helical" evidence="6">
    <location>
        <begin position="12"/>
        <end position="32"/>
    </location>
</feature>
<feature type="transmembrane region" description="Helical" evidence="6">
    <location>
        <begin position="388"/>
        <end position="409"/>
    </location>
</feature>
<feature type="transmembrane region" description="Helical" evidence="6">
    <location>
        <begin position="266"/>
        <end position="284"/>
    </location>
</feature>
<dbReference type="PANTHER" id="PTHR43298">
    <property type="entry name" value="MULTIDRUG RESISTANCE PROTEIN NORM-RELATED"/>
    <property type="match status" value="1"/>
</dbReference>
<evidence type="ECO:0000313" key="7">
    <source>
        <dbReference type="EMBL" id="MBO0439020.1"/>
    </source>
</evidence>
<feature type="transmembrane region" description="Helical" evidence="6">
    <location>
        <begin position="190"/>
        <end position="210"/>
    </location>
</feature>
<evidence type="ECO:0000313" key="8">
    <source>
        <dbReference type="Proteomes" id="UP000664632"/>
    </source>
</evidence>
<dbReference type="InterPro" id="IPR050222">
    <property type="entry name" value="MATE_MdtK"/>
</dbReference>
<dbReference type="NCBIfam" id="TIGR00797">
    <property type="entry name" value="matE"/>
    <property type="match status" value="1"/>
</dbReference>
<comment type="similarity">
    <text evidence="2">Belongs to the multi antimicrobial extrusion (MATE) (TC 2.A.66.1) family.</text>
</comment>
<feature type="transmembrane region" description="Helical" evidence="6">
    <location>
        <begin position="231"/>
        <end position="254"/>
    </location>
</feature>
<evidence type="ECO:0000256" key="4">
    <source>
        <dbReference type="ARBA" id="ARBA00022448"/>
    </source>
</evidence>
<organism evidence="7 8">
    <name type="scientific">Candidatus Enterococcus ikei</name>
    <dbReference type="NCBI Taxonomy" id="2815326"/>
    <lineage>
        <taxon>Bacteria</taxon>
        <taxon>Bacillati</taxon>
        <taxon>Bacillota</taxon>
        <taxon>Bacilli</taxon>
        <taxon>Lactobacillales</taxon>
        <taxon>Enterococcaceae</taxon>
        <taxon>Enterococcus</taxon>
    </lineage>
</organism>
<feature type="transmembrane region" description="Helical" evidence="6">
    <location>
        <begin position="353"/>
        <end position="376"/>
    </location>
</feature>
<comment type="function">
    <text evidence="1">Multidrug efflux pump.</text>
</comment>
<sequence>MSKTILKETKSIATLGLGLGIAQLSQVLLNLFDSIMMGRCSEIGLAAGLLGSSIYNLGLLFCMGVVLSVTILISNNKDNQVKKIISSGYFVSILLTILMVAYVLITSKFLNVTHANSELTQLTAQYLLGLMPGVFPWVLFLLLRNVLSCFDKVKLTISISIFSLILDTILNFIFIFGFGNFNGFGVLGSAYSTSLTNWIALILFLVVIKISKEGKLKEDILQLSEFKLSIVFKYFKFGIPTGIIFFSEYLIFAYGNILLAKYGSNAVIAFGVAINWLNLFYMYPVGVSQILTVKTGEAVKKEDKLLFFRRIKSMKLISLAYNFFSVLSILLFHKWMIFLIIGRQSYGSEVYFLSQAFLFIVCLILCVYNLIVMLAGVMRGFQDVKTPLYMVFLMYWIIGVGSSHIFSIIFSEFGILLGMLFGFSLTYIGMKLSFNKKIVDIFERGENYPKI</sequence>
<feature type="transmembrane region" description="Helical" evidence="6">
    <location>
        <begin position="85"/>
        <end position="105"/>
    </location>
</feature>
<evidence type="ECO:0000256" key="5">
    <source>
        <dbReference type="ARBA" id="ARBA00031636"/>
    </source>
</evidence>
<feature type="transmembrane region" description="Helical" evidence="6">
    <location>
        <begin position="319"/>
        <end position="341"/>
    </location>
</feature>
<dbReference type="RefSeq" id="WP_207111129.1">
    <property type="nucleotide sequence ID" value="NZ_JAFLWD010000003.1"/>
</dbReference>
<feature type="transmembrane region" description="Helical" evidence="6">
    <location>
        <begin position="155"/>
        <end position="178"/>
    </location>
</feature>
<evidence type="ECO:0000256" key="1">
    <source>
        <dbReference type="ARBA" id="ARBA00003408"/>
    </source>
</evidence>
<keyword evidence="6" id="KW-1133">Transmembrane helix</keyword>
<gene>
    <name evidence="7" type="ORF">JZO69_01415</name>
</gene>
<comment type="caution">
    <text evidence="7">The sequence shown here is derived from an EMBL/GenBank/DDBJ whole genome shotgun (WGS) entry which is preliminary data.</text>
</comment>
<keyword evidence="6" id="KW-0812">Transmembrane</keyword>